<feature type="transmembrane region" description="Helical" evidence="2">
    <location>
        <begin position="221"/>
        <end position="241"/>
    </location>
</feature>
<feature type="compositionally biased region" description="Polar residues" evidence="1">
    <location>
        <begin position="401"/>
        <end position="412"/>
    </location>
</feature>
<keyword evidence="2" id="KW-0472">Membrane</keyword>
<protein>
    <submittedName>
        <fullName evidence="3">Uncharacterized protein</fullName>
    </submittedName>
</protein>
<comment type="caution">
    <text evidence="3">The sequence shown here is derived from an EMBL/GenBank/DDBJ whole genome shotgun (WGS) entry which is preliminary data.</text>
</comment>
<organism evidence="3 4">
    <name type="scientific">Dorea formicigenerans</name>
    <dbReference type="NCBI Taxonomy" id="39486"/>
    <lineage>
        <taxon>Bacteria</taxon>
        <taxon>Bacillati</taxon>
        <taxon>Bacillota</taxon>
        <taxon>Clostridia</taxon>
        <taxon>Lachnospirales</taxon>
        <taxon>Lachnospiraceae</taxon>
        <taxon>Dorea</taxon>
    </lineage>
</organism>
<dbReference type="EMBL" id="QSAJ01000028">
    <property type="protein sequence ID" value="RGW51679.1"/>
    <property type="molecule type" value="Genomic_DNA"/>
</dbReference>
<reference evidence="3 4" key="1">
    <citation type="submission" date="2018-08" db="EMBL/GenBank/DDBJ databases">
        <title>A genome reference for cultivated species of the human gut microbiota.</title>
        <authorList>
            <person name="Zou Y."/>
            <person name="Xue W."/>
            <person name="Luo G."/>
        </authorList>
    </citation>
    <scope>NUCLEOTIDE SEQUENCE [LARGE SCALE GENOMIC DNA]</scope>
    <source>
        <strain evidence="3 4">AF12-11</strain>
    </source>
</reference>
<feature type="transmembrane region" description="Helical" evidence="2">
    <location>
        <begin position="60"/>
        <end position="81"/>
    </location>
</feature>
<evidence type="ECO:0000256" key="1">
    <source>
        <dbReference type="SAM" id="MobiDB-lite"/>
    </source>
</evidence>
<sequence>MNIYHVHDFKEDEYSWNEVGRRKAKKNSYIRWLIMIVSFVILFIAAYLEFRYDLLEINGFLCWLLAILVFSWGFTICYASYVRKHACKMSLEERHDFNLYLYHHKYWKNPILANQALLNNAIILVKMKQYEQAAQALDAMHIEKCKAKEMKLIYFLRIIIASFRDNEEEIEKAKIRYTGIKDDAGNYPASELVENWIQMNDLEQMTACLEQIKPVKKEYPGLAFVVTIFLAYTFWFLGTAYGINRGAGYEIRYVFSAISLIVVNMGLFVMLILGIIWLHRHLNITSPVWIQKVVKFIICAVIAIAGLILLFINFLDVFLGLDDKETVTRKENGYTYLEVSWSNMGYNAYTAEYVTNNPFIMKKIYVPTKDDTFTNEQPDASNPDNTENNDQTDNDAESADSDTGNSDSQDNTEPYESDEWLRMRNGMQAVYNYLIETNALENPEFTYGSNAKGETYVIVSTGQETKDGNQVSVEYGLYYNREKTDDNGTYCDEYVLEKMYPGGTYDTQLVDFYLVNPDTLEVTDEHKTTW</sequence>
<feature type="transmembrane region" description="Helical" evidence="2">
    <location>
        <begin position="296"/>
        <end position="321"/>
    </location>
</feature>
<feature type="region of interest" description="Disordered" evidence="1">
    <location>
        <begin position="372"/>
        <end position="420"/>
    </location>
</feature>
<name>A0A395XLI1_9FIRM</name>
<evidence type="ECO:0000313" key="4">
    <source>
        <dbReference type="Proteomes" id="UP000266376"/>
    </source>
</evidence>
<dbReference type="Proteomes" id="UP000266376">
    <property type="component" value="Unassembled WGS sequence"/>
</dbReference>
<evidence type="ECO:0000313" key="3">
    <source>
        <dbReference type="EMBL" id="RGW51679.1"/>
    </source>
</evidence>
<evidence type="ECO:0000256" key="2">
    <source>
        <dbReference type="SAM" id="Phobius"/>
    </source>
</evidence>
<feature type="transmembrane region" description="Helical" evidence="2">
    <location>
        <begin position="253"/>
        <end position="276"/>
    </location>
</feature>
<dbReference type="AlphaFoldDB" id="A0A395XLI1"/>
<gene>
    <name evidence="3" type="ORF">DWV67_11205</name>
</gene>
<proteinExistence type="predicted"/>
<accession>A0A395XLI1</accession>
<keyword evidence="2" id="KW-1133">Transmembrane helix</keyword>
<feature type="compositionally biased region" description="Acidic residues" evidence="1">
    <location>
        <begin position="390"/>
        <end position="400"/>
    </location>
</feature>
<feature type="transmembrane region" description="Helical" evidence="2">
    <location>
        <begin position="29"/>
        <end position="48"/>
    </location>
</feature>
<keyword evidence="2" id="KW-0812">Transmembrane</keyword>